<organism evidence="10">
    <name type="scientific">Candidatus Paraimprobicoccus trichonymphae</name>
    <dbReference type="NCBI Taxonomy" id="3033793"/>
    <lineage>
        <taxon>Bacteria</taxon>
        <taxon>Bacillati</taxon>
        <taxon>Bacillota</taxon>
        <taxon>Clostridia</taxon>
        <taxon>Candidatus Paraimprobicoccus</taxon>
    </lineage>
</organism>
<dbReference type="NCBIfam" id="TIGR00233">
    <property type="entry name" value="trpS"/>
    <property type="match status" value="1"/>
</dbReference>
<dbReference type="GO" id="GO:0005524">
    <property type="term" value="F:ATP binding"/>
    <property type="evidence" value="ECO:0007669"/>
    <property type="project" value="UniProtKB-UniRule"/>
</dbReference>
<dbReference type="EMBL" id="AP027925">
    <property type="protein sequence ID" value="BED92407.1"/>
    <property type="molecule type" value="Genomic_DNA"/>
</dbReference>
<feature type="binding site" evidence="8">
    <location>
        <begin position="195"/>
        <end position="199"/>
    </location>
    <ligand>
        <name>ATP</name>
        <dbReference type="ChEBI" id="CHEBI:30616"/>
    </ligand>
</feature>
<feature type="short sequence motif" description="'KMSKS' region" evidence="8">
    <location>
        <begin position="195"/>
        <end position="199"/>
    </location>
</feature>
<evidence type="ECO:0000256" key="1">
    <source>
        <dbReference type="ARBA" id="ARBA00005594"/>
    </source>
</evidence>
<dbReference type="InterPro" id="IPR014729">
    <property type="entry name" value="Rossmann-like_a/b/a_fold"/>
</dbReference>
<evidence type="ECO:0000256" key="5">
    <source>
        <dbReference type="ARBA" id="ARBA00022917"/>
    </source>
</evidence>
<comment type="catalytic activity">
    <reaction evidence="7 8">
        <text>tRNA(Trp) + L-tryptophan + ATP = L-tryptophyl-tRNA(Trp) + AMP + diphosphate + H(+)</text>
        <dbReference type="Rhea" id="RHEA:24080"/>
        <dbReference type="Rhea" id="RHEA-COMP:9671"/>
        <dbReference type="Rhea" id="RHEA-COMP:9705"/>
        <dbReference type="ChEBI" id="CHEBI:15378"/>
        <dbReference type="ChEBI" id="CHEBI:30616"/>
        <dbReference type="ChEBI" id="CHEBI:33019"/>
        <dbReference type="ChEBI" id="CHEBI:57912"/>
        <dbReference type="ChEBI" id="CHEBI:78442"/>
        <dbReference type="ChEBI" id="CHEBI:78535"/>
        <dbReference type="ChEBI" id="CHEBI:456215"/>
        <dbReference type="EC" id="6.1.1.2"/>
    </reaction>
</comment>
<dbReference type="SUPFAM" id="SSF52374">
    <property type="entry name" value="Nucleotidylyl transferase"/>
    <property type="match status" value="1"/>
</dbReference>
<evidence type="ECO:0000256" key="8">
    <source>
        <dbReference type="HAMAP-Rule" id="MF_00140"/>
    </source>
</evidence>
<dbReference type="PROSITE" id="PS00178">
    <property type="entry name" value="AA_TRNA_LIGASE_I"/>
    <property type="match status" value="1"/>
</dbReference>
<proteinExistence type="inferred from homology"/>
<sequence length="329" mass="37536">MKKTMFSAVQPSGAITLGNYIGYIKNAVSFQNDYNCIFALADLHAITVRQDSKVFSKNILEAYAIFLASGINLEKSIFFLQSQVYTHAELAWILSCFTQFGELSRMTQFKDKSSKKAHEEINSGLFCYPTLMAADILLYRTDFVPVGIDQKQHVELTRNIAKRFNQIYGDIFTIPEPIISKTGEKIMSLQEPTKKMSKSDLNKYSYISVLNSPDEIIKKINKSVTDSNNEIKFSKSNQTGINNLINIYLSLTDKNIKQIELEFENKNYGIFKKAVSEAIIEELIPIQNKFKDYIRNLDYLNSCFIDNSKKAYDISSNILETVKKNVGFI</sequence>
<evidence type="ECO:0000313" key="10">
    <source>
        <dbReference type="EMBL" id="BED92407.1"/>
    </source>
</evidence>
<dbReference type="KEGG" id="ptrh:RsTaC01_0117"/>
<dbReference type="HAMAP" id="MF_00140_B">
    <property type="entry name" value="Trp_tRNA_synth_B"/>
    <property type="match status" value="1"/>
</dbReference>
<dbReference type="PANTHER" id="PTHR43766">
    <property type="entry name" value="TRYPTOPHAN--TRNA LIGASE, MITOCHONDRIAL"/>
    <property type="match status" value="1"/>
</dbReference>
<dbReference type="Gene3D" id="3.40.50.620">
    <property type="entry name" value="HUPs"/>
    <property type="match status" value="1"/>
</dbReference>
<feature type="binding site" evidence="8">
    <location>
        <begin position="147"/>
        <end position="149"/>
    </location>
    <ligand>
        <name>ATP</name>
        <dbReference type="ChEBI" id="CHEBI:30616"/>
    </ligand>
</feature>
<dbReference type="GO" id="GO:0004830">
    <property type="term" value="F:tryptophan-tRNA ligase activity"/>
    <property type="evidence" value="ECO:0007669"/>
    <property type="project" value="UniProtKB-UniRule"/>
</dbReference>
<dbReference type="GO" id="GO:0005829">
    <property type="term" value="C:cytosol"/>
    <property type="evidence" value="ECO:0007669"/>
    <property type="project" value="TreeGrafter"/>
</dbReference>
<dbReference type="InterPro" id="IPR050203">
    <property type="entry name" value="Trp-tRNA_synthetase"/>
</dbReference>
<dbReference type="InterPro" id="IPR002306">
    <property type="entry name" value="Trp-tRNA-ligase"/>
</dbReference>
<evidence type="ECO:0000256" key="7">
    <source>
        <dbReference type="ARBA" id="ARBA00049929"/>
    </source>
</evidence>
<keyword evidence="5 8" id="KW-0648">Protein biosynthesis</keyword>
<gene>
    <name evidence="8" type="primary">trpS</name>
    <name evidence="10" type="ORF">RsTaC01_0117</name>
</gene>
<accession>A0AA48I3T1</accession>
<dbReference type="Proteomes" id="UP001335720">
    <property type="component" value="Chromosome"/>
</dbReference>
<feature type="binding site" evidence="8">
    <location>
        <begin position="18"/>
        <end position="19"/>
    </location>
    <ligand>
        <name>ATP</name>
        <dbReference type="ChEBI" id="CHEBI:30616"/>
    </ligand>
</feature>
<dbReference type="PANTHER" id="PTHR43766:SF1">
    <property type="entry name" value="TRYPTOPHAN--TRNA LIGASE, MITOCHONDRIAL"/>
    <property type="match status" value="1"/>
</dbReference>
<evidence type="ECO:0000256" key="6">
    <source>
        <dbReference type="ARBA" id="ARBA00023146"/>
    </source>
</evidence>
<dbReference type="PRINTS" id="PR01039">
    <property type="entry name" value="TRNASYNTHTRP"/>
</dbReference>
<evidence type="ECO:0000256" key="4">
    <source>
        <dbReference type="ARBA" id="ARBA00022840"/>
    </source>
</evidence>
<comment type="similarity">
    <text evidence="1 8 9">Belongs to the class-I aminoacyl-tRNA synthetase family.</text>
</comment>
<feature type="short sequence motif" description="'HIGH' region" evidence="8">
    <location>
        <begin position="11"/>
        <end position="19"/>
    </location>
</feature>
<evidence type="ECO:0000256" key="3">
    <source>
        <dbReference type="ARBA" id="ARBA00022741"/>
    </source>
</evidence>
<evidence type="ECO:0000256" key="9">
    <source>
        <dbReference type="RuleBase" id="RU363036"/>
    </source>
</evidence>
<keyword evidence="3 8" id="KW-0547">Nucleotide-binding</keyword>
<keyword evidence="6 8" id="KW-0030">Aminoacyl-tRNA synthetase</keyword>
<dbReference type="Gene3D" id="1.10.240.10">
    <property type="entry name" value="Tyrosyl-Transfer RNA Synthetase"/>
    <property type="match status" value="1"/>
</dbReference>
<protein>
    <recommendedName>
        <fullName evidence="8">Tryptophan--tRNA ligase</fullName>
        <ecNumber evidence="8">6.1.1.2</ecNumber>
    </recommendedName>
    <alternativeName>
        <fullName evidence="8">Tryptophanyl-tRNA synthetase</fullName>
        <shortName evidence="8">TrpRS</shortName>
    </alternativeName>
</protein>
<comment type="function">
    <text evidence="8">Catalyzes the attachment of tryptophan to tRNA(Trp).</text>
</comment>
<comment type="subunit">
    <text evidence="8">Homodimer.</text>
</comment>
<feature type="binding site" evidence="8">
    <location>
        <begin position="10"/>
        <end position="12"/>
    </location>
    <ligand>
        <name>ATP</name>
        <dbReference type="ChEBI" id="CHEBI:30616"/>
    </ligand>
</feature>
<dbReference type="CDD" id="cd00806">
    <property type="entry name" value="TrpRS_core"/>
    <property type="match status" value="1"/>
</dbReference>
<dbReference type="FunFam" id="1.10.240.10:FF:000002">
    <property type="entry name" value="Tryptophan--tRNA ligase"/>
    <property type="match status" value="1"/>
</dbReference>
<evidence type="ECO:0000256" key="2">
    <source>
        <dbReference type="ARBA" id="ARBA00022598"/>
    </source>
</evidence>
<dbReference type="Pfam" id="PF00579">
    <property type="entry name" value="tRNA-synt_1b"/>
    <property type="match status" value="1"/>
</dbReference>
<feature type="binding site" evidence="8">
    <location>
        <position position="186"/>
    </location>
    <ligand>
        <name>ATP</name>
        <dbReference type="ChEBI" id="CHEBI:30616"/>
    </ligand>
</feature>
<dbReference type="AlphaFoldDB" id="A0AA48I3T1"/>
<dbReference type="InterPro" id="IPR001412">
    <property type="entry name" value="aa-tRNA-synth_I_CS"/>
</dbReference>
<keyword evidence="2 8" id="KW-0436">Ligase</keyword>
<feature type="binding site" evidence="8">
    <location>
        <position position="135"/>
    </location>
    <ligand>
        <name>L-tryptophan</name>
        <dbReference type="ChEBI" id="CHEBI:57912"/>
    </ligand>
</feature>
<dbReference type="InterPro" id="IPR002305">
    <property type="entry name" value="aa-tRNA-synth_Ic"/>
</dbReference>
<name>A0AA48I3T1_9FIRM</name>
<dbReference type="EC" id="6.1.1.2" evidence="8"/>
<keyword evidence="8" id="KW-0963">Cytoplasm</keyword>
<comment type="subcellular location">
    <subcellularLocation>
        <location evidence="8">Cytoplasm</location>
    </subcellularLocation>
</comment>
<dbReference type="GO" id="GO:0006436">
    <property type="term" value="P:tryptophanyl-tRNA aminoacylation"/>
    <property type="evidence" value="ECO:0007669"/>
    <property type="project" value="UniProtKB-UniRule"/>
</dbReference>
<reference evidence="10" key="1">
    <citation type="journal article" date="2023" name="ISME J.">
        <title>Emergence of putative energy parasites within Clostridia revealed by genome analysis of a novel endosymbiotic clade.</title>
        <authorList>
            <person name="Takahashi K."/>
            <person name="Kuwahara H."/>
            <person name="Horikawa Y."/>
            <person name="Izawa K."/>
            <person name="Kato D."/>
            <person name="Inagaki T."/>
            <person name="Yuki M."/>
            <person name="Ohkuma M."/>
            <person name="Hongoh Y."/>
        </authorList>
    </citation>
    <scope>NUCLEOTIDE SEQUENCE</scope>
    <source>
        <strain evidence="10">RsTa-C01</strain>
    </source>
</reference>
<dbReference type="InterPro" id="IPR024109">
    <property type="entry name" value="Trp-tRNA-ligase_bac-type"/>
</dbReference>
<keyword evidence="4 8" id="KW-0067">ATP-binding</keyword>